<dbReference type="InterPro" id="IPR006059">
    <property type="entry name" value="SBP"/>
</dbReference>
<comment type="caution">
    <text evidence="2">The sequence shown here is derived from an EMBL/GenBank/DDBJ whole genome shotgun (WGS) entry which is preliminary data.</text>
</comment>
<feature type="chain" id="PRO_5047540807" evidence="1">
    <location>
        <begin position="26"/>
        <end position="448"/>
    </location>
</feature>
<name>A0ABW2LNN9_9PSEU</name>
<evidence type="ECO:0000256" key="1">
    <source>
        <dbReference type="SAM" id="SignalP"/>
    </source>
</evidence>
<dbReference type="RefSeq" id="WP_380671201.1">
    <property type="nucleotide sequence ID" value="NZ_JBHTCJ010000012.1"/>
</dbReference>
<sequence>MRKPLKAYVGVYLAACLALSGCAGADELRTSAAKTVTIAMVSNPQMEDAIKLAPRFEAEHPGIDLRFVSLSENEARAKITASTATRSSQFDVVMISNYETAQWAKNGWLRNLSPDAARTPGYDAQDFVPSLREALSYRGDMYSMPFYGESSFLMYRKDLFARAGITMPENPTWEQVASYAQKLHDPAKQVGICLRGKPGWGEQLAPLNTMINTFGGRWYDEDWNPQVTSPEFTKAVSFYTDLVRKYGEPGPATAGFSECATQFSQGKAAMWYDATSAVSTVESPEDSSVAGKVGYVAAPEGKGTPNWLYSWSLGIPTTSDRPAEAWEFISWMTSKEYIELVGNEIGWSRVPPASRLSTYRIPEYRRVSSAYGPQTLEAMNRADPTHPTVQPVPYTGGQFLAIPEWQDLGTRASQQISSVIAGKQSVSEALEQVQQYAEAVGKTYQEQR</sequence>
<evidence type="ECO:0000313" key="2">
    <source>
        <dbReference type="EMBL" id="MFC7343872.1"/>
    </source>
</evidence>
<organism evidence="2 3">
    <name type="scientific">Saccharopolyspora griseoalba</name>
    <dbReference type="NCBI Taxonomy" id="1431848"/>
    <lineage>
        <taxon>Bacteria</taxon>
        <taxon>Bacillati</taxon>
        <taxon>Actinomycetota</taxon>
        <taxon>Actinomycetes</taxon>
        <taxon>Pseudonocardiales</taxon>
        <taxon>Pseudonocardiaceae</taxon>
        <taxon>Saccharopolyspora</taxon>
    </lineage>
</organism>
<dbReference type="PANTHER" id="PTHR43649">
    <property type="entry name" value="ARABINOSE-BINDING PROTEIN-RELATED"/>
    <property type="match status" value="1"/>
</dbReference>
<dbReference type="SUPFAM" id="SSF53850">
    <property type="entry name" value="Periplasmic binding protein-like II"/>
    <property type="match status" value="1"/>
</dbReference>
<protein>
    <submittedName>
        <fullName evidence="2">ABC transporter substrate-binding protein</fullName>
    </submittedName>
</protein>
<evidence type="ECO:0000313" key="3">
    <source>
        <dbReference type="Proteomes" id="UP001596504"/>
    </source>
</evidence>
<dbReference type="PROSITE" id="PS51257">
    <property type="entry name" value="PROKAR_LIPOPROTEIN"/>
    <property type="match status" value="1"/>
</dbReference>
<dbReference type="InterPro" id="IPR050490">
    <property type="entry name" value="Bact_solute-bd_prot1"/>
</dbReference>
<accession>A0ABW2LNN9</accession>
<dbReference type="CDD" id="cd13585">
    <property type="entry name" value="PBP2_TMBP_like"/>
    <property type="match status" value="1"/>
</dbReference>
<reference evidence="3" key="1">
    <citation type="journal article" date="2019" name="Int. J. Syst. Evol. Microbiol.">
        <title>The Global Catalogue of Microorganisms (GCM) 10K type strain sequencing project: providing services to taxonomists for standard genome sequencing and annotation.</title>
        <authorList>
            <consortium name="The Broad Institute Genomics Platform"/>
            <consortium name="The Broad Institute Genome Sequencing Center for Infectious Disease"/>
            <person name="Wu L."/>
            <person name="Ma J."/>
        </authorList>
    </citation>
    <scope>NUCLEOTIDE SEQUENCE [LARGE SCALE GENOMIC DNA]</scope>
    <source>
        <strain evidence="3">WLHS5</strain>
    </source>
</reference>
<dbReference type="PANTHER" id="PTHR43649:SF12">
    <property type="entry name" value="DIACETYLCHITOBIOSE BINDING PROTEIN DASA"/>
    <property type="match status" value="1"/>
</dbReference>
<gene>
    <name evidence="2" type="ORF">ACFQRI_20900</name>
</gene>
<dbReference type="Pfam" id="PF01547">
    <property type="entry name" value="SBP_bac_1"/>
    <property type="match status" value="1"/>
</dbReference>
<proteinExistence type="predicted"/>
<dbReference type="Gene3D" id="3.40.190.10">
    <property type="entry name" value="Periplasmic binding protein-like II"/>
    <property type="match status" value="2"/>
</dbReference>
<keyword evidence="3" id="KW-1185">Reference proteome</keyword>
<dbReference type="EMBL" id="JBHTCJ010000012">
    <property type="protein sequence ID" value="MFC7343872.1"/>
    <property type="molecule type" value="Genomic_DNA"/>
</dbReference>
<feature type="signal peptide" evidence="1">
    <location>
        <begin position="1"/>
        <end position="25"/>
    </location>
</feature>
<dbReference type="Proteomes" id="UP001596504">
    <property type="component" value="Unassembled WGS sequence"/>
</dbReference>
<keyword evidence="1" id="KW-0732">Signal</keyword>